<protein>
    <submittedName>
        <fullName evidence="1">Uncharacterized metal-binding protein</fullName>
    </submittedName>
</protein>
<organism evidence="1 2">
    <name type="scientific">Tindallia californiensis</name>
    <dbReference type="NCBI Taxonomy" id="159292"/>
    <lineage>
        <taxon>Bacteria</taxon>
        <taxon>Bacillati</taxon>
        <taxon>Bacillota</taxon>
        <taxon>Clostridia</taxon>
        <taxon>Peptostreptococcales</taxon>
        <taxon>Tindalliaceae</taxon>
        <taxon>Tindallia</taxon>
    </lineage>
</organism>
<proteinExistence type="predicted"/>
<dbReference type="RefSeq" id="WP_093314505.1">
    <property type="nucleotide sequence ID" value="NZ_FNPV01000008.1"/>
</dbReference>
<dbReference type="AlphaFoldDB" id="A0A1H3Q1Y2"/>
<reference evidence="1 2" key="1">
    <citation type="submission" date="2016-10" db="EMBL/GenBank/DDBJ databases">
        <authorList>
            <person name="de Groot N.N."/>
        </authorList>
    </citation>
    <scope>NUCLEOTIDE SEQUENCE [LARGE SCALE GENOMIC DNA]</scope>
    <source>
        <strain evidence="1 2">APO</strain>
    </source>
</reference>
<dbReference type="EMBL" id="FNPV01000008">
    <property type="protein sequence ID" value="SDZ07504.1"/>
    <property type="molecule type" value="Genomic_DNA"/>
</dbReference>
<accession>A0A1H3Q1Y2</accession>
<gene>
    <name evidence="1" type="ORF">SAMN05192546_10831</name>
</gene>
<keyword evidence="2" id="KW-1185">Reference proteome</keyword>
<evidence type="ECO:0000313" key="1">
    <source>
        <dbReference type="EMBL" id="SDZ07504.1"/>
    </source>
</evidence>
<name>A0A1H3Q1Y2_9FIRM</name>
<evidence type="ECO:0000313" key="2">
    <source>
        <dbReference type="Proteomes" id="UP000199230"/>
    </source>
</evidence>
<dbReference type="Proteomes" id="UP000199230">
    <property type="component" value="Unassembled WGS sequence"/>
</dbReference>
<dbReference type="Pfam" id="PF08901">
    <property type="entry name" value="DUF1847"/>
    <property type="match status" value="1"/>
</dbReference>
<dbReference type="InterPro" id="IPR014997">
    <property type="entry name" value="DUF1847"/>
</dbReference>
<sequence length="218" mass="24088">MTKMNHPLKESGCCQCTAKACLKGSEGLPEGCVTGLLQSSDIQNNTMTYYQNPSLLKKMHTAAEIEGQFYGKLTRVEETIEFIKRMEYQKVGIASCVGLSKETRAFSKLLSHHKISHFGALCKVGAADKSLVGIPAENRVHPESSFEAMCNPVLQASILNEQQTDFNVLIGLCVGHDALFSMHSKSPMTTLVVKDRVTCHHSAAPLYQLDGYYKRLMK</sequence>
<dbReference type="STRING" id="159292.SAMN05192546_10831"/>
<dbReference type="OrthoDB" id="9795204at2"/>